<dbReference type="RefSeq" id="WP_012692873.1">
    <property type="nucleotide sequence ID" value="NC_012526.1"/>
</dbReference>
<feature type="chain" id="PRO_5002908027" evidence="1">
    <location>
        <begin position="23"/>
        <end position="156"/>
    </location>
</feature>
<proteinExistence type="predicted"/>
<dbReference type="OrthoDB" id="69443at2"/>
<dbReference type="HOGENOM" id="CLU_123786_0_0_0"/>
<evidence type="ECO:0000256" key="1">
    <source>
        <dbReference type="SAM" id="SignalP"/>
    </source>
</evidence>
<name>C1D1M6_DEIDV</name>
<gene>
    <name evidence="2" type="ordered locus">Deide_08750</name>
</gene>
<dbReference type="Proteomes" id="UP000002208">
    <property type="component" value="Chromosome"/>
</dbReference>
<reference evidence="2 3" key="1">
    <citation type="journal article" date="2009" name="PLoS Genet.">
        <title>Alliance of proteomics and genomics to unravel the specificities of Sahara bacterium Deinococcus deserti.</title>
        <authorList>
            <person name="de Groot A."/>
            <person name="Dulermo R."/>
            <person name="Ortet P."/>
            <person name="Blanchard L."/>
            <person name="Guerin P."/>
            <person name="Fernandez B."/>
            <person name="Vacherie B."/>
            <person name="Dossat C."/>
            <person name="Jolivet E."/>
            <person name="Siguier P."/>
            <person name="Chandler M."/>
            <person name="Barakat M."/>
            <person name="Dedieu A."/>
            <person name="Barbe V."/>
            <person name="Heulin T."/>
            <person name="Sommer S."/>
            <person name="Achouak W."/>
            <person name="Armengaud J."/>
        </authorList>
    </citation>
    <scope>NUCLEOTIDE SEQUENCE [LARGE SCALE GENOMIC DNA]</scope>
    <source>
        <strain evidence="3">DSM 17065 / CIP 109153 / LMG 22923 / VCD115</strain>
    </source>
</reference>
<dbReference type="STRING" id="546414.Deide_08750"/>
<feature type="signal peptide" evidence="1">
    <location>
        <begin position="1"/>
        <end position="22"/>
    </location>
</feature>
<dbReference type="KEGG" id="ddr:Deide_08750"/>
<evidence type="ECO:0000313" key="3">
    <source>
        <dbReference type="Proteomes" id="UP000002208"/>
    </source>
</evidence>
<protein>
    <submittedName>
        <fullName evidence="2">Uncharacterized protein</fullName>
    </submittedName>
</protein>
<dbReference type="PaxDb" id="546414-Deide_08750"/>
<keyword evidence="3" id="KW-1185">Reference proteome</keyword>
<sequence length="156" mass="16941">MTKRTKYITGAVILGAALGASAQGSNPASWNAQRLGNATYLILDPEIKGNPNLISGDQREGVLKAMRKDSGDAIKRRYPKATITTDLKAADAIRVSPELVAPGSLMPWAKLTARMTFALPEGSKVVMNEQHSLLTLWQHQADAANFIFDRLAQRLP</sequence>
<keyword evidence="1" id="KW-0732">Signal</keyword>
<evidence type="ECO:0000313" key="2">
    <source>
        <dbReference type="EMBL" id="ACO45750.1"/>
    </source>
</evidence>
<dbReference type="AlphaFoldDB" id="C1D1M6"/>
<accession>C1D1M6</accession>
<organism evidence="2 3">
    <name type="scientific">Deinococcus deserti (strain DSM 17065 / CIP 109153 / LMG 22923 / VCD115)</name>
    <dbReference type="NCBI Taxonomy" id="546414"/>
    <lineage>
        <taxon>Bacteria</taxon>
        <taxon>Thermotogati</taxon>
        <taxon>Deinococcota</taxon>
        <taxon>Deinococci</taxon>
        <taxon>Deinococcales</taxon>
        <taxon>Deinococcaceae</taxon>
        <taxon>Deinococcus</taxon>
    </lineage>
</organism>
<dbReference type="EMBL" id="CP001114">
    <property type="protein sequence ID" value="ACO45750.1"/>
    <property type="molecule type" value="Genomic_DNA"/>
</dbReference>